<evidence type="ECO:0000256" key="1">
    <source>
        <dbReference type="ARBA" id="ARBA00008947"/>
    </source>
</evidence>
<protein>
    <submittedName>
        <fullName evidence="6">Transcription initiation factor</fullName>
    </submittedName>
</protein>
<dbReference type="InterPro" id="IPR024550">
    <property type="entry name" value="TFIIEa/SarR/Rpc3_HTH_dom"/>
</dbReference>
<evidence type="ECO:0000256" key="4">
    <source>
        <dbReference type="SAM" id="MobiDB-lite"/>
    </source>
</evidence>
<dbReference type="Pfam" id="PF02002">
    <property type="entry name" value="TFIIE_alpha"/>
    <property type="match status" value="1"/>
</dbReference>
<feature type="compositionally biased region" description="Acidic residues" evidence="4">
    <location>
        <begin position="434"/>
        <end position="447"/>
    </location>
</feature>
<evidence type="ECO:0000256" key="2">
    <source>
        <dbReference type="ARBA" id="ARBA00023015"/>
    </source>
</evidence>
<organism evidence="6 7">
    <name type="scientific">Drechslerella dactyloides</name>
    <name type="common">Nematode-trapping fungus</name>
    <name type="synonym">Arthrobotrys dactyloides</name>
    <dbReference type="NCBI Taxonomy" id="74499"/>
    <lineage>
        <taxon>Eukaryota</taxon>
        <taxon>Fungi</taxon>
        <taxon>Dikarya</taxon>
        <taxon>Ascomycota</taxon>
        <taxon>Pezizomycotina</taxon>
        <taxon>Orbiliomycetes</taxon>
        <taxon>Orbiliales</taxon>
        <taxon>Orbiliaceae</taxon>
        <taxon>Drechslerella</taxon>
    </lineage>
</organism>
<feature type="compositionally biased region" description="Acidic residues" evidence="4">
    <location>
        <begin position="346"/>
        <end position="366"/>
    </location>
</feature>
<feature type="region of interest" description="Disordered" evidence="4">
    <location>
        <begin position="340"/>
        <end position="447"/>
    </location>
</feature>
<feature type="domain" description="HTH TFE/IIEalpha-type" evidence="5">
    <location>
        <begin position="4"/>
        <end position="108"/>
    </location>
</feature>
<keyword evidence="3" id="KW-0804">Transcription</keyword>
<proteinExistence type="inferred from homology"/>
<evidence type="ECO:0000259" key="5">
    <source>
        <dbReference type="PROSITE" id="PS51344"/>
    </source>
</evidence>
<dbReference type="InterPro" id="IPR017919">
    <property type="entry name" value="TFIIE/TFIIEa_HTH"/>
</dbReference>
<accession>A0AAD6NND2</accession>
<dbReference type="Proteomes" id="UP001221413">
    <property type="component" value="Unassembled WGS sequence"/>
</dbReference>
<evidence type="ECO:0000313" key="7">
    <source>
        <dbReference type="Proteomes" id="UP001221413"/>
    </source>
</evidence>
<feature type="compositionally biased region" description="Low complexity" evidence="4">
    <location>
        <begin position="378"/>
        <end position="404"/>
    </location>
</feature>
<dbReference type="InterPro" id="IPR039997">
    <property type="entry name" value="TFE"/>
</dbReference>
<dbReference type="EMBL" id="JAQGDS010000002">
    <property type="protein sequence ID" value="KAJ6263228.1"/>
    <property type="molecule type" value="Genomic_DNA"/>
</dbReference>
<evidence type="ECO:0000313" key="6">
    <source>
        <dbReference type="EMBL" id="KAJ6263228.1"/>
    </source>
</evidence>
<evidence type="ECO:0000256" key="3">
    <source>
        <dbReference type="ARBA" id="ARBA00023163"/>
    </source>
</evidence>
<dbReference type="PANTHER" id="PTHR13097:SF7">
    <property type="entry name" value="GENERAL TRANSCRIPTION FACTOR IIE SUBUNIT 1"/>
    <property type="match status" value="1"/>
</dbReference>
<feature type="compositionally biased region" description="Basic and acidic residues" evidence="4">
    <location>
        <begin position="414"/>
        <end position="425"/>
    </location>
</feature>
<dbReference type="InterPro" id="IPR013083">
    <property type="entry name" value="Znf_RING/FYVE/PHD"/>
</dbReference>
<keyword evidence="2" id="KW-0805">Transcription regulation</keyword>
<reference evidence="6" key="1">
    <citation type="submission" date="2023-01" db="EMBL/GenBank/DDBJ databases">
        <title>The chitinases involved in constricting ring structure development in the nematode-trapping fungus Drechslerella dactyloides.</title>
        <authorList>
            <person name="Wang R."/>
            <person name="Zhang L."/>
            <person name="Tang P."/>
            <person name="Li S."/>
            <person name="Liang L."/>
        </authorList>
    </citation>
    <scope>NUCLEOTIDE SEQUENCE</scope>
    <source>
        <strain evidence="6">YMF1.00031</strain>
    </source>
</reference>
<dbReference type="PANTHER" id="PTHR13097">
    <property type="entry name" value="TRANSCRIPTION INITIATION FACTOR IIE, ALPHA SUBUNIT"/>
    <property type="match status" value="1"/>
</dbReference>
<name>A0AAD6NND2_DREDA</name>
<keyword evidence="7" id="KW-1185">Reference proteome</keyword>
<dbReference type="GO" id="GO:0005673">
    <property type="term" value="C:transcription factor TFIIE complex"/>
    <property type="evidence" value="ECO:0007669"/>
    <property type="project" value="TreeGrafter"/>
</dbReference>
<comment type="similarity">
    <text evidence="1">Belongs to the TFIIE alpha subunit family.</text>
</comment>
<gene>
    <name evidence="6" type="ORF">Dda_1789</name>
</gene>
<dbReference type="PROSITE" id="PS51344">
    <property type="entry name" value="HTH_TFE_IIE"/>
    <property type="match status" value="1"/>
</dbReference>
<dbReference type="Gene3D" id="3.30.40.10">
    <property type="entry name" value="Zinc/RING finger domain, C3HC4 (zinc finger)"/>
    <property type="match status" value="1"/>
</dbReference>
<dbReference type="GO" id="GO:0006367">
    <property type="term" value="P:transcription initiation at RNA polymerase II promoter"/>
    <property type="evidence" value="ECO:0007669"/>
    <property type="project" value="InterPro"/>
</dbReference>
<dbReference type="SMART" id="SM00531">
    <property type="entry name" value="TFIIE"/>
    <property type="match status" value="1"/>
</dbReference>
<dbReference type="SUPFAM" id="SSF57783">
    <property type="entry name" value="Zinc beta-ribbon"/>
    <property type="match status" value="1"/>
</dbReference>
<sequence>MDVAKSLVRCVARAFYDVKHILVVDALMIHSALRDDDLAHLLGTQTKELHKLCGKLKEDRMVNVYAHAQAFVLVVEAHTRQELKEGQTRTVARTYYYVDFRGTVDAIKYRMHKLERTVQSKMDTDAEAKGYACPRCRRRFTPLDVLPLINQETGMFDCDNCGTQLVDDDDSAEIIENQKRLGRLMQQMDKIIRMLRQIDELVVPANDFNDAIAVAVPVNRERSHASALSVPTITTTVQTQSGPAMEVKLTADDEKTAAELAAERDKKAAQAEKNAIPVWYGKSTVSGELTTVGAKEAEARAARQIDFKTDLAAAEKKSTDGRESVQKSAIEQYYALLAARTKKAEEEEEEEEEDDDEDEDDAEFEEVPMGLSNAGTGPPSTASASKPSTPKPSQSLAPMSNGMSKGSGGSSAKRSGDHLEEDSPGKKVKIQPQEGDDSEEEAEFEDI</sequence>
<comment type="caution">
    <text evidence="6">The sequence shown here is derived from an EMBL/GenBank/DDBJ whole genome shotgun (WGS) entry which is preliminary data.</text>
</comment>
<dbReference type="InterPro" id="IPR002853">
    <property type="entry name" value="TFIIE_asu"/>
</dbReference>
<dbReference type="AlphaFoldDB" id="A0AAD6NND2"/>